<evidence type="ECO:0000256" key="7">
    <source>
        <dbReference type="ARBA" id="ARBA00022908"/>
    </source>
</evidence>
<keyword evidence="6 11" id="KW-0159">Chromosome partition</keyword>
<evidence type="ECO:0000256" key="4">
    <source>
        <dbReference type="ARBA" id="ARBA00022490"/>
    </source>
</evidence>
<keyword evidence="5 11" id="KW-0132">Cell division</keyword>
<evidence type="ECO:0000256" key="9">
    <source>
        <dbReference type="ARBA" id="ARBA00023172"/>
    </source>
</evidence>
<keyword evidence="7 11" id="KW-0229">DNA integration</keyword>
<evidence type="ECO:0000256" key="5">
    <source>
        <dbReference type="ARBA" id="ARBA00022618"/>
    </source>
</evidence>
<protein>
    <recommendedName>
        <fullName evidence="3 11">Tyrosine recombinase XerD</fullName>
    </recommendedName>
</protein>
<keyword evidence="4 11" id="KW-0963">Cytoplasm</keyword>
<evidence type="ECO:0000256" key="8">
    <source>
        <dbReference type="ARBA" id="ARBA00023125"/>
    </source>
</evidence>
<evidence type="ECO:0000256" key="10">
    <source>
        <dbReference type="ARBA" id="ARBA00023306"/>
    </source>
</evidence>
<dbReference type="RefSeq" id="WP_322185195.1">
    <property type="nucleotide sequence ID" value="NZ_JAXLPB010000001.1"/>
</dbReference>
<proteinExistence type="inferred from homology"/>
<dbReference type="InterPro" id="IPR044068">
    <property type="entry name" value="CB"/>
</dbReference>
<evidence type="ECO:0000259" key="13">
    <source>
        <dbReference type="PROSITE" id="PS51900"/>
    </source>
</evidence>
<comment type="similarity">
    <text evidence="2 11">Belongs to the 'phage' integrase family. XerD subfamily.</text>
</comment>
<evidence type="ECO:0000256" key="1">
    <source>
        <dbReference type="ARBA" id="ARBA00004496"/>
    </source>
</evidence>
<dbReference type="PANTHER" id="PTHR30349">
    <property type="entry name" value="PHAGE INTEGRASE-RELATED"/>
    <property type="match status" value="1"/>
</dbReference>
<dbReference type="InterPro" id="IPR004107">
    <property type="entry name" value="Integrase_SAM-like_N"/>
</dbReference>
<dbReference type="Pfam" id="PF00589">
    <property type="entry name" value="Phage_integrase"/>
    <property type="match status" value="1"/>
</dbReference>
<feature type="domain" description="Tyr recombinase" evidence="12">
    <location>
        <begin position="118"/>
        <end position="312"/>
    </location>
</feature>
<dbReference type="EMBL" id="JAXLPB010000001">
    <property type="protein sequence ID" value="MDY8107831.1"/>
    <property type="molecule type" value="Genomic_DNA"/>
</dbReference>
<comment type="caution">
    <text evidence="14">The sequence shown here is derived from an EMBL/GenBank/DDBJ whole genome shotgun (WGS) entry which is preliminary data.</text>
</comment>
<evidence type="ECO:0000313" key="15">
    <source>
        <dbReference type="Proteomes" id="UP001294412"/>
    </source>
</evidence>
<reference evidence="14 15" key="1">
    <citation type="submission" date="2023-12" db="EMBL/GenBank/DDBJ databases">
        <title>Description of Novel Strain Fulvimarina sp. 2208YS6-2-32 isolated from Uroteuthis (Photololigo) edulis.</title>
        <authorList>
            <person name="Park J.-S."/>
        </authorList>
    </citation>
    <scope>NUCLEOTIDE SEQUENCE [LARGE SCALE GENOMIC DNA]</scope>
    <source>
        <strain evidence="14 15">2208YS6-2-32</strain>
    </source>
</reference>
<comment type="subunit">
    <text evidence="11">Forms a cyclic heterotetrameric complex composed of two molecules of XerC and two molecules of XerD.</text>
</comment>
<keyword evidence="8 11" id="KW-0238">DNA-binding</keyword>
<dbReference type="Gene3D" id="1.10.443.10">
    <property type="entry name" value="Intergrase catalytic core"/>
    <property type="match status" value="1"/>
</dbReference>
<evidence type="ECO:0000256" key="2">
    <source>
        <dbReference type="ARBA" id="ARBA00010450"/>
    </source>
</evidence>
<feature type="active site" evidence="11">
    <location>
        <position position="168"/>
    </location>
</feature>
<dbReference type="InterPro" id="IPR011932">
    <property type="entry name" value="Recomb_XerD"/>
</dbReference>
<name>A0ABU5HXY4_9HYPH</name>
<dbReference type="InterPro" id="IPR050090">
    <property type="entry name" value="Tyrosine_recombinase_XerCD"/>
</dbReference>
<dbReference type="InterPro" id="IPR013762">
    <property type="entry name" value="Integrase-like_cat_sf"/>
</dbReference>
<sequence length="323" mass="35416">MSATDRETPFAGPGDGALIEAFLEMMAVERGAADNTLEAYARDLEEACGFLRAHGGLMKADSEAVRGYLAHLSSQGLSEATRSRRLSALRQLYRFLYTEGQRGDDPTGTIEGARKKRSLPKIMSEAEVDRLLELAETETRNAALLPSERMRAARLRVLVELLYATGLRVSELVSLPRSLLTTRARTITVLGKGNKERMVPIGAQAREALDAYAQLVAADGPREGEPWLFPADSQSGHLSRQVFARELKALAARAGISEAKISPHVLRHAFASHLLQNGADLRAVQELLGHSDISTTQIYTHVLEERLHRLVTEHHPLSVGRGD</sequence>
<evidence type="ECO:0000259" key="12">
    <source>
        <dbReference type="PROSITE" id="PS51898"/>
    </source>
</evidence>
<feature type="domain" description="Core-binding (CB)" evidence="13">
    <location>
        <begin position="13"/>
        <end position="97"/>
    </location>
</feature>
<evidence type="ECO:0000313" key="14">
    <source>
        <dbReference type="EMBL" id="MDY8107831.1"/>
    </source>
</evidence>
<dbReference type="HAMAP" id="MF_01808">
    <property type="entry name" value="Recomb_XerC_XerD"/>
    <property type="match status" value="1"/>
</dbReference>
<feature type="active site" evidence="11">
    <location>
        <position position="264"/>
    </location>
</feature>
<dbReference type="PROSITE" id="PS51900">
    <property type="entry name" value="CB"/>
    <property type="match status" value="1"/>
</dbReference>
<feature type="active site" evidence="11">
    <location>
        <position position="267"/>
    </location>
</feature>
<dbReference type="Pfam" id="PF02899">
    <property type="entry name" value="Phage_int_SAM_1"/>
    <property type="match status" value="1"/>
</dbReference>
<dbReference type="NCBIfam" id="NF001399">
    <property type="entry name" value="PRK00283.1"/>
    <property type="match status" value="1"/>
</dbReference>
<evidence type="ECO:0000256" key="11">
    <source>
        <dbReference type="HAMAP-Rule" id="MF_01807"/>
    </source>
</evidence>
<dbReference type="Gene3D" id="1.10.150.130">
    <property type="match status" value="1"/>
</dbReference>
<comment type="subcellular location">
    <subcellularLocation>
        <location evidence="1 11">Cytoplasm</location>
    </subcellularLocation>
</comment>
<feature type="active site" description="O-(3'-phospho-DNA)-tyrosine intermediate" evidence="11">
    <location>
        <position position="299"/>
    </location>
</feature>
<organism evidence="14 15">
    <name type="scientific">Fulvimarina uroteuthidis</name>
    <dbReference type="NCBI Taxonomy" id="3098149"/>
    <lineage>
        <taxon>Bacteria</taxon>
        <taxon>Pseudomonadati</taxon>
        <taxon>Pseudomonadota</taxon>
        <taxon>Alphaproteobacteria</taxon>
        <taxon>Hyphomicrobiales</taxon>
        <taxon>Aurantimonadaceae</taxon>
        <taxon>Fulvimarina</taxon>
    </lineage>
</organism>
<dbReference type="CDD" id="cd00798">
    <property type="entry name" value="INT_XerDC_C"/>
    <property type="match status" value="1"/>
</dbReference>
<keyword evidence="15" id="KW-1185">Reference proteome</keyword>
<dbReference type="InterPro" id="IPR023009">
    <property type="entry name" value="Tyrosine_recombinase_XerC/XerD"/>
</dbReference>
<feature type="active site" evidence="11">
    <location>
        <position position="290"/>
    </location>
</feature>
<keyword evidence="9 11" id="KW-0233">DNA recombination</keyword>
<comment type="function">
    <text evidence="11">Site-specific tyrosine recombinase, which acts by catalyzing the cutting and rejoining of the recombining DNA molecules. The XerC-XerD complex is essential to convert dimers of the bacterial chromosome into monomers to permit their segregation at cell division. It also contributes to the segregational stability of plasmids.</text>
</comment>
<dbReference type="InterPro" id="IPR011010">
    <property type="entry name" value="DNA_brk_join_enz"/>
</dbReference>
<dbReference type="InterPro" id="IPR002104">
    <property type="entry name" value="Integrase_catalytic"/>
</dbReference>
<feature type="active site" evidence="11">
    <location>
        <position position="192"/>
    </location>
</feature>
<keyword evidence="10 11" id="KW-0131">Cell cycle</keyword>
<dbReference type="Proteomes" id="UP001294412">
    <property type="component" value="Unassembled WGS sequence"/>
</dbReference>
<accession>A0ABU5HXY4</accession>
<dbReference type="HAMAP" id="MF_01807">
    <property type="entry name" value="Recomb_XerD"/>
    <property type="match status" value="1"/>
</dbReference>
<dbReference type="PANTHER" id="PTHR30349:SF90">
    <property type="entry name" value="TYROSINE RECOMBINASE XERD"/>
    <property type="match status" value="1"/>
</dbReference>
<evidence type="ECO:0000256" key="3">
    <source>
        <dbReference type="ARBA" id="ARBA00015810"/>
    </source>
</evidence>
<dbReference type="SUPFAM" id="SSF56349">
    <property type="entry name" value="DNA breaking-rejoining enzymes"/>
    <property type="match status" value="1"/>
</dbReference>
<dbReference type="PROSITE" id="PS51898">
    <property type="entry name" value="TYR_RECOMBINASE"/>
    <property type="match status" value="1"/>
</dbReference>
<dbReference type="InterPro" id="IPR010998">
    <property type="entry name" value="Integrase_recombinase_N"/>
</dbReference>
<gene>
    <name evidence="11" type="primary">xerD</name>
    <name evidence="14" type="ORF">U0C82_01545</name>
</gene>
<evidence type="ECO:0000256" key="6">
    <source>
        <dbReference type="ARBA" id="ARBA00022829"/>
    </source>
</evidence>